<reference evidence="1 2" key="1">
    <citation type="journal article" date="2017" name="Front. Microbiol.">
        <title>Labilibaculum manganireducens gen. nov., sp. nov. and Labilibaculum filiforme sp. nov., Novel Bacteroidetes Isolated from Subsurface Sediments of the Baltic Sea.</title>
        <authorList>
            <person name="Vandieken V."/>
            <person name="Marshall I.P."/>
            <person name="Niemann H."/>
            <person name="Engelen B."/>
            <person name="Cypionka H."/>
        </authorList>
    </citation>
    <scope>NUCLEOTIDE SEQUENCE [LARGE SCALE GENOMIC DNA]</scope>
    <source>
        <strain evidence="1 2">59.16B</strain>
    </source>
</reference>
<evidence type="ECO:0000313" key="1">
    <source>
        <dbReference type="EMBL" id="PKQ65922.1"/>
    </source>
</evidence>
<dbReference type="Proteomes" id="UP000233535">
    <property type="component" value="Unassembled WGS sequence"/>
</dbReference>
<dbReference type="EMBL" id="MVDD01000001">
    <property type="protein sequence ID" value="PKQ65922.1"/>
    <property type="molecule type" value="Genomic_DNA"/>
</dbReference>
<evidence type="ECO:0000313" key="2">
    <source>
        <dbReference type="Proteomes" id="UP000233535"/>
    </source>
</evidence>
<proteinExistence type="predicted"/>
<sequence length="64" mass="7146">MISLPTMFIHALARVSTRGFFKAPLGVWGVCRMYALPQLKQGTNDSIPYNFYSSIASGFNRGIF</sequence>
<gene>
    <name evidence="1" type="ORF">BZG02_02655</name>
</gene>
<keyword evidence="2" id="KW-1185">Reference proteome</keyword>
<dbReference type="AlphaFoldDB" id="A0A2N3I6H7"/>
<comment type="caution">
    <text evidence="1">The sequence shown here is derived from an EMBL/GenBank/DDBJ whole genome shotgun (WGS) entry which is preliminary data.</text>
</comment>
<protein>
    <submittedName>
        <fullName evidence="1">Uncharacterized protein</fullName>
    </submittedName>
</protein>
<accession>A0A2N3I6H7</accession>
<organism evidence="1 2">
    <name type="scientific">Labilibaculum filiforme</name>
    <dbReference type="NCBI Taxonomy" id="1940526"/>
    <lineage>
        <taxon>Bacteria</taxon>
        <taxon>Pseudomonadati</taxon>
        <taxon>Bacteroidota</taxon>
        <taxon>Bacteroidia</taxon>
        <taxon>Marinilabiliales</taxon>
        <taxon>Marinifilaceae</taxon>
        <taxon>Labilibaculum</taxon>
    </lineage>
</organism>
<name>A0A2N3I6H7_9BACT</name>